<evidence type="ECO:0000313" key="4">
    <source>
        <dbReference type="Proteomes" id="UP000525078"/>
    </source>
</evidence>
<dbReference type="SUPFAM" id="SSF53098">
    <property type="entry name" value="Ribonuclease H-like"/>
    <property type="match status" value="1"/>
</dbReference>
<dbReference type="Gene3D" id="3.30.420.10">
    <property type="entry name" value="Ribonuclease H-like superfamily/Ribonuclease H"/>
    <property type="match status" value="1"/>
</dbReference>
<feature type="domain" description="RNase H type-1" evidence="1">
    <location>
        <begin position="214"/>
        <end position="288"/>
    </location>
</feature>
<evidence type="ECO:0000313" key="3">
    <source>
        <dbReference type="EMBL" id="KAF4351650.1"/>
    </source>
</evidence>
<dbReference type="EMBL" id="JAATIP010000332">
    <property type="protein sequence ID" value="KAF4351650.1"/>
    <property type="molecule type" value="Genomic_DNA"/>
</dbReference>
<name>A0A7J6E1D0_CANSA</name>
<proteinExistence type="predicted"/>
<dbReference type="InterPro" id="IPR002156">
    <property type="entry name" value="RNaseH_domain"/>
</dbReference>
<evidence type="ECO:0000259" key="1">
    <source>
        <dbReference type="Pfam" id="PF13456"/>
    </source>
</evidence>
<dbReference type="InterPro" id="IPR026960">
    <property type="entry name" value="RVT-Znf"/>
</dbReference>
<reference evidence="3 4" key="1">
    <citation type="journal article" date="2020" name="bioRxiv">
        <title>Sequence and annotation of 42 cannabis genomes reveals extensive copy number variation in cannabinoid synthesis and pathogen resistance genes.</title>
        <authorList>
            <person name="Mckernan K.J."/>
            <person name="Helbert Y."/>
            <person name="Kane L.T."/>
            <person name="Ebling H."/>
            <person name="Zhang L."/>
            <person name="Liu B."/>
            <person name="Eaton Z."/>
            <person name="Mclaughlin S."/>
            <person name="Kingan S."/>
            <person name="Baybayan P."/>
            <person name="Concepcion G."/>
            <person name="Jordan M."/>
            <person name="Riva A."/>
            <person name="Barbazuk W."/>
            <person name="Harkins T."/>
        </authorList>
    </citation>
    <scope>NUCLEOTIDE SEQUENCE [LARGE SCALE GENOMIC DNA]</scope>
    <source>
        <strain evidence="4">cv. Jamaican Lion 4</strain>
        <tissue evidence="3">Leaf</tissue>
    </source>
</reference>
<feature type="domain" description="Reverse transcriptase zinc-binding" evidence="2">
    <location>
        <begin position="42"/>
        <end position="103"/>
    </location>
</feature>
<dbReference type="GO" id="GO:0003676">
    <property type="term" value="F:nucleic acid binding"/>
    <property type="evidence" value="ECO:0007669"/>
    <property type="project" value="InterPro"/>
</dbReference>
<dbReference type="Pfam" id="PF13966">
    <property type="entry name" value="zf-RVT"/>
    <property type="match status" value="1"/>
</dbReference>
<comment type="caution">
    <text evidence="3">The sequence shown here is derived from an EMBL/GenBank/DDBJ whole genome shotgun (WGS) entry which is preliminary data.</text>
</comment>
<gene>
    <name evidence="3" type="ORF">F8388_024483</name>
</gene>
<evidence type="ECO:0008006" key="5">
    <source>
        <dbReference type="Google" id="ProtNLM"/>
    </source>
</evidence>
<dbReference type="InterPro" id="IPR012337">
    <property type="entry name" value="RNaseH-like_sf"/>
</dbReference>
<dbReference type="GO" id="GO:0004523">
    <property type="term" value="F:RNA-DNA hybrid ribonuclease activity"/>
    <property type="evidence" value="ECO:0007669"/>
    <property type="project" value="InterPro"/>
</dbReference>
<protein>
    <recommendedName>
        <fullName evidence="5">RNase H type-1 domain-containing protein</fullName>
    </recommendedName>
</protein>
<dbReference type="InterPro" id="IPR036397">
    <property type="entry name" value="RNaseH_sf"/>
</dbReference>
<dbReference type="PANTHER" id="PTHR34146:SF3">
    <property type="entry name" value="POLYNUCLEOTIDYL TRANSFERASE, RIBONUCLEASE H-LIKE SUPERFAMILY PROTEIN"/>
    <property type="match status" value="1"/>
</dbReference>
<organism evidence="3 4">
    <name type="scientific">Cannabis sativa</name>
    <name type="common">Hemp</name>
    <name type="synonym">Marijuana</name>
    <dbReference type="NCBI Taxonomy" id="3483"/>
    <lineage>
        <taxon>Eukaryota</taxon>
        <taxon>Viridiplantae</taxon>
        <taxon>Streptophyta</taxon>
        <taxon>Embryophyta</taxon>
        <taxon>Tracheophyta</taxon>
        <taxon>Spermatophyta</taxon>
        <taxon>Magnoliopsida</taxon>
        <taxon>eudicotyledons</taxon>
        <taxon>Gunneridae</taxon>
        <taxon>Pentapetalae</taxon>
        <taxon>rosids</taxon>
        <taxon>fabids</taxon>
        <taxon>Rosales</taxon>
        <taxon>Cannabaceae</taxon>
        <taxon>Cannabis</taxon>
    </lineage>
</organism>
<dbReference type="Pfam" id="PF13456">
    <property type="entry name" value="RVT_3"/>
    <property type="match status" value="1"/>
</dbReference>
<dbReference type="PANTHER" id="PTHR34146">
    <property type="entry name" value="POLYNUCLEOTIDYL TRANSFERASE, RIBONUCLEASE H-LIKE SUPERFAMILY PROTEIN-RELATED"/>
    <property type="match status" value="1"/>
</dbReference>
<sequence>MFGETLGNRIGAIKRLPHDQNDSLVWKEAADGTFTVKRGCIATQRLWKQVWGKEVHSRHSMMIWRVITGCVPTGDKLGFVGDLSCPFCDNNLETECPCARALWFSGPFPMCFGEGSGDSPKRRLSWILSSLPTELVDRVFTFIGCLFEGIWNARNEFLFKGKMVNIEIVRCCILRRYAECLILANADLDMGQSITAEVPRGAIGSNGQAFCVTDASWKDGVAGLAVGVLERQSNTSWWFARNATASSAAEAELLAIQWALQIAGQRDFKSFACASDAKVLVSALNERKFPPMWTLKPLALEPLSLDPKDSLQVVSSHHHALIIHRHIVVNFDPLYGASSTNKGASRQT</sequence>
<dbReference type="AlphaFoldDB" id="A0A7J6E1D0"/>
<evidence type="ECO:0000259" key="2">
    <source>
        <dbReference type="Pfam" id="PF13966"/>
    </source>
</evidence>
<accession>A0A7J6E1D0</accession>
<dbReference type="Proteomes" id="UP000525078">
    <property type="component" value="Unassembled WGS sequence"/>
</dbReference>